<gene>
    <name evidence="1" type="ORF">PIB30_105145</name>
</gene>
<organism evidence="1 2">
    <name type="scientific">Stylosanthes scabra</name>
    <dbReference type="NCBI Taxonomy" id="79078"/>
    <lineage>
        <taxon>Eukaryota</taxon>
        <taxon>Viridiplantae</taxon>
        <taxon>Streptophyta</taxon>
        <taxon>Embryophyta</taxon>
        <taxon>Tracheophyta</taxon>
        <taxon>Spermatophyta</taxon>
        <taxon>Magnoliopsida</taxon>
        <taxon>eudicotyledons</taxon>
        <taxon>Gunneridae</taxon>
        <taxon>Pentapetalae</taxon>
        <taxon>rosids</taxon>
        <taxon>fabids</taxon>
        <taxon>Fabales</taxon>
        <taxon>Fabaceae</taxon>
        <taxon>Papilionoideae</taxon>
        <taxon>50 kb inversion clade</taxon>
        <taxon>dalbergioids sensu lato</taxon>
        <taxon>Dalbergieae</taxon>
        <taxon>Pterocarpus clade</taxon>
        <taxon>Stylosanthes</taxon>
    </lineage>
</organism>
<evidence type="ECO:0008006" key="3">
    <source>
        <dbReference type="Google" id="ProtNLM"/>
    </source>
</evidence>
<protein>
    <recommendedName>
        <fullName evidence="3">50S ribosomal protein L35</fullName>
    </recommendedName>
</protein>
<feature type="non-terminal residue" evidence="1">
    <location>
        <position position="63"/>
    </location>
</feature>
<evidence type="ECO:0000313" key="2">
    <source>
        <dbReference type="Proteomes" id="UP001341840"/>
    </source>
</evidence>
<accession>A0ABU6ZXJ0</accession>
<comment type="caution">
    <text evidence="1">The sequence shown here is derived from an EMBL/GenBank/DDBJ whole genome shotgun (WGS) entry which is preliminary data.</text>
</comment>
<sequence length="63" mass="7274">MEDDERKPIRRLGSLKKVAMSASSKFRHTLTKKGRKHSRVMSIIEDHLTSEDLQALDNLRQAL</sequence>
<dbReference type="EMBL" id="JASCZI010275644">
    <property type="protein sequence ID" value="MED6226570.1"/>
    <property type="molecule type" value="Genomic_DNA"/>
</dbReference>
<name>A0ABU6ZXJ0_9FABA</name>
<evidence type="ECO:0000313" key="1">
    <source>
        <dbReference type="EMBL" id="MED6226570.1"/>
    </source>
</evidence>
<reference evidence="1 2" key="1">
    <citation type="journal article" date="2023" name="Plants (Basel)">
        <title>Bridging the Gap: Combining Genomics and Transcriptomics Approaches to Understand Stylosanthes scabra, an Orphan Legume from the Brazilian Caatinga.</title>
        <authorList>
            <person name="Ferreira-Neto J.R.C."/>
            <person name="da Silva M.D."/>
            <person name="Binneck E."/>
            <person name="de Melo N.F."/>
            <person name="da Silva R.H."/>
            <person name="de Melo A.L.T.M."/>
            <person name="Pandolfi V."/>
            <person name="Bustamante F.O."/>
            <person name="Brasileiro-Vidal A.C."/>
            <person name="Benko-Iseppon A.M."/>
        </authorList>
    </citation>
    <scope>NUCLEOTIDE SEQUENCE [LARGE SCALE GENOMIC DNA]</scope>
    <source>
        <tissue evidence="1">Leaves</tissue>
    </source>
</reference>
<dbReference type="Proteomes" id="UP001341840">
    <property type="component" value="Unassembled WGS sequence"/>
</dbReference>
<keyword evidence="2" id="KW-1185">Reference proteome</keyword>
<proteinExistence type="predicted"/>